<dbReference type="AlphaFoldDB" id="Q01WG1"/>
<dbReference type="HOGENOM" id="CLU_646952_0_0_0"/>
<dbReference type="EMBL" id="CP000473">
    <property type="protein sequence ID" value="ABJ86004.1"/>
    <property type="molecule type" value="Genomic_DNA"/>
</dbReference>
<evidence type="ECO:0008006" key="4">
    <source>
        <dbReference type="Google" id="ProtNLM"/>
    </source>
</evidence>
<name>Q01WG1_SOLUE</name>
<evidence type="ECO:0000256" key="1">
    <source>
        <dbReference type="SAM" id="MobiDB-lite"/>
    </source>
</evidence>
<dbReference type="STRING" id="234267.Acid_5049"/>
<organism evidence="3">
    <name type="scientific">Solibacter usitatus (strain Ellin6076)</name>
    <dbReference type="NCBI Taxonomy" id="234267"/>
    <lineage>
        <taxon>Bacteria</taxon>
        <taxon>Pseudomonadati</taxon>
        <taxon>Acidobacteriota</taxon>
        <taxon>Terriglobia</taxon>
        <taxon>Bryobacterales</taxon>
        <taxon>Solibacteraceae</taxon>
        <taxon>Candidatus Solibacter</taxon>
    </lineage>
</organism>
<dbReference type="eggNOG" id="ENOG502Z7P1">
    <property type="taxonomic scope" value="Bacteria"/>
</dbReference>
<feature type="compositionally biased region" description="Polar residues" evidence="1">
    <location>
        <begin position="461"/>
        <end position="473"/>
    </location>
</feature>
<protein>
    <recommendedName>
        <fullName evidence="4">DUF4331 domain-containing protein</fullName>
    </recommendedName>
</protein>
<sequence length="473" mass="50950" precursor="true">MRPIALVAMLTIGSAFAASHRNGPLLLEDQTANLNDFYAFRSYEAGKSDRLVMSMSAQGFQVPDNGPSYYKFSTSVLYRFNINNSRGLDGAPDMQIDFQFRDTYRDNPTFVSYFGKISSIDSPGIFLYETYEVIIRDLKQNKIVAVYDKDVNGHPLSVAPPNLGPNSTPSYEKNLGAPSVFTLANGMRVFAGPRDDAFYFDSGATFDTLNFRTPAPVLSGSADTGQGAAAPAAVDGFAGYNISLIAVEMPITMVTANGAAPSSATDPNGTIGAWASTLRQIVTVRPSPNDPVNYGDWIQVDRVGNPLTVEALIPLPLKDRWNRSLPVDDQQWAPYIGDPFFATGILKGVFNLPVPPAPRKDLLGVFVPDLTRVNLFTTPTAFASQNRLGPLGGDNAGWPFGGRRPVDDVVDIGFRALAGVLVPGFTNAPPLGDGVNSNDVPLLDHFPFHAPPHAGFKHSQIDGTNGRGMNTNN</sequence>
<dbReference type="OrthoDB" id="525451at2"/>
<gene>
    <name evidence="3" type="ordered locus">Acid_5049</name>
</gene>
<feature type="chain" id="PRO_5004162566" description="DUF4331 domain-containing protein" evidence="2">
    <location>
        <begin position="18"/>
        <end position="473"/>
    </location>
</feature>
<evidence type="ECO:0000313" key="3">
    <source>
        <dbReference type="EMBL" id="ABJ86004.1"/>
    </source>
</evidence>
<proteinExistence type="predicted"/>
<evidence type="ECO:0000256" key="2">
    <source>
        <dbReference type="SAM" id="SignalP"/>
    </source>
</evidence>
<dbReference type="Pfam" id="PF14224">
    <property type="entry name" value="DUF4331"/>
    <property type="match status" value="1"/>
</dbReference>
<dbReference type="InterPro" id="IPR025566">
    <property type="entry name" value="DUF4331"/>
</dbReference>
<reference evidence="3" key="1">
    <citation type="submission" date="2006-10" db="EMBL/GenBank/DDBJ databases">
        <title>Complete sequence of Solibacter usitatus Ellin6076.</title>
        <authorList>
            <consortium name="US DOE Joint Genome Institute"/>
            <person name="Copeland A."/>
            <person name="Lucas S."/>
            <person name="Lapidus A."/>
            <person name="Barry K."/>
            <person name="Detter J.C."/>
            <person name="Glavina del Rio T."/>
            <person name="Hammon N."/>
            <person name="Israni S."/>
            <person name="Dalin E."/>
            <person name="Tice H."/>
            <person name="Pitluck S."/>
            <person name="Thompson L.S."/>
            <person name="Brettin T."/>
            <person name="Bruce D."/>
            <person name="Han C."/>
            <person name="Tapia R."/>
            <person name="Gilna P."/>
            <person name="Schmutz J."/>
            <person name="Larimer F."/>
            <person name="Land M."/>
            <person name="Hauser L."/>
            <person name="Kyrpides N."/>
            <person name="Mikhailova N."/>
            <person name="Janssen P.H."/>
            <person name="Kuske C.R."/>
            <person name="Richardson P."/>
        </authorList>
    </citation>
    <scope>NUCLEOTIDE SEQUENCE</scope>
    <source>
        <strain evidence="3">Ellin6076</strain>
    </source>
</reference>
<accession>Q01WG1</accession>
<keyword evidence="2" id="KW-0732">Signal</keyword>
<feature type="signal peptide" evidence="2">
    <location>
        <begin position="1"/>
        <end position="17"/>
    </location>
</feature>
<dbReference type="KEGG" id="sus:Acid_5049"/>
<feature type="region of interest" description="Disordered" evidence="1">
    <location>
        <begin position="454"/>
        <end position="473"/>
    </location>
</feature>
<dbReference type="InParanoid" id="Q01WG1"/>